<dbReference type="GO" id="GO:0016709">
    <property type="term" value="F:oxidoreductase activity, acting on paired donors, with incorporation or reduction of molecular oxygen, NAD(P)H as one donor, and incorporation of one atom of oxygen"/>
    <property type="evidence" value="ECO:0007669"/>
    <property type="project" value="UniProtKB-ARBA"/>
</dbReference>
<reference evidence="6 7" key="1">
    <citation type="journal article" date="2018" name="Genome Biol. Evol.">
        <title>Multiple Roots of Fruiting Body Formation in Amoebozoa.</title>
        <authorList>
            <person name="Hillmann F."/>
            <person name="Forbes G."/>
            <person name="Novohradska S."/>
            <person name="Ferling I."/>
            <person name="Riege K."/>
            <person name="Groth M."/>
            <person name="Westermann M."/>
            <person name="Marz M."/>
            <person name="Spaller T."/>
            <person name="Winckler T."/>
            <person name="Schaap P."/>
            <person name="Glockner G."/>
        </authorList>
    </citation>
    <scope>NUCLEOTIDE SEQUENCE [LARGE SCALE GENOMIC DNA]</scope>
    <source>
        <strain evidence="6 7">Jena</strain>
    </source>
</reference>
<dbReference type="STRING" id="1890364.A0A2P6NGD7"/>
<gene>
    <name evidence="6" type="ORF">PROFUN_09882</name>
</gene>
<dbReference type="GO" id="GO:0071949">
    <property type="term" value="F:FAD binding"/>
    <property type="evidence" value="ECO:0007669"/>
    <property type="project" value="InterPro"/>
</dbReference>
<keyword evidence="4" id="KW-1133">Transmembrane helix</keyword>
<comment type="cofactor">
    <cofactor evidence="1">
        <name>FAD</name>
        <dbReference type="ChEBI" id="CHEBI:57692"/>
    </cofactor>
</comment>
<dbReference type="PANTHER" id="PTHR43004">
    <property type="entry name" value="TRK SYSTEM POTASSIUM UPTAKE PROTEIN"/>
    <property type="match status" value="1"/>
</dbReference>
<keyword evidence="4" id="KW-0472">Membrane</keyword>
<keyword evidence="4" id="KW-0812">Transmembrane</keyword>
<comment type="caution">
    <text evidence="6">The sequence shown here is derived from an EMBL/GenBank/DDBJ whole genome shotgun (WGS) entry which is preliminary data.</text>
</comment>
<dbReference type="Proteomes" id="UP000241769">
    <property type="component" value="Unassembled WGS sequence"/>
</dbReference>
<feature type="transmembrane region" description="Helical" evidence="4">
    <location>
        <begin position="340"/>
        <end position="360"/>
    </location>
</feature>
<dbReference type="InterPro" id="IPR050641">
    <property type="entry name" value="RIFMO-like"/>
</dbReference>
<dbReference type="PANTHER" id="PTHR43004:SF19">
    <property type="entry name" value="BINDING MONOOXYGENASE, PUTATIVE (JCVI)-RELATED"/>
    <property type="match status" value="1"/>
</dbReference>
<evidence type="ECO:0000256" key="2">
    <source>
        <dbReference type="ARBA" id="ARBA00022630"/>
    </source>
</evidence>
<dbReference type="Gene3D" id="3.50.50.60">
    <property type="entry name" value="FAD/NAD(P)-binding domain"/>
    <property type="match status" value="1"/>
</dbReference>
<protein>
    <submittedName>
        <fullName evidence="6">2-polyprenyl-6-methoxyphenol hydroxylase-like oxidoreductase</fullName>
    </submittedName>
</protein>
<name>A0A2P6NGD7_9EUKA</name>
<accession>A0A2P6NGD7</accession>
<evidence type="ECO:0000256" key="1">
    <source>
        <dbReference type="ARBA" id="ARBA00001974"/>
    </source>
</evidence>
<dbReference type="OrthoDB" id="19601at2759"/>
<dbReference type="Gene3D" id="3.30.70.2450">
    <property type="match status" value="1"/>
</dbReference>
<dbReference type="SUPFAM" id="SSF51905">
    <property type="entry name" value="FAD/NAD(P)-binding domain"/>
    <property type="match status" value="1"/>
</dbReference>
<dbReference type="PRINTS" id="PR00420">
    <property type="entry name" value="RNGMNOXGNASE"/>
</dbReference>
<dbReference type="InParanoid" id="A0A2P6NGD7"/>
<feature type="domain" description="FAD-binding" evidence="5">
    <location>
        <begin position="8"/>
        <end position="327"/>
    </location>
</feature>
<evidence type="ECO:0000259" key="5">
    <source>
        <dbReference type="Pfam" id="PF01494"/>
    </source>
</evidence>
<keyword evidence="3" id="KW-0274">FAD</keyword>
<keyword evidence="2" id="KW-0285">Flavoprotein</keyword>
<organism evidence="6 7">
    <name type="scientific">Planoprotostelium fungivorum</name>
    <dbReference type="NCBI Taxonomy" id="1890364"/>
    <lineage>
        <taxon>Eukaryota</taxon>
        <taxon>Amoebozoa</taxon>
        <taxon>Evosea</taxon>
        <taxon>Variosea</taxon>
        <taxon>Cavosteliida</taxon>
        <taxon>Cavosteliaceae</taxon>
        <taxon>Planoprotostelium</taxon>
    </lineage>
</organism>
<evidence type="ECO:0000313" key="7">
    <source>
        <dbReference type="Proteomes" id="UP000241769"/>
    </source>
</evidence>
<dbReference type="InterPro" id="IPR002938">
    <property type="entry name" value="FAD-bd"/>
</dbReference>
<evidence type="ECO:0000256" key="3">
    <source>
        <dbReference type="ARBA" id="ARBA00022827"/>
    </source>
</evidence>
<dbReference type="Pfam" id="PF01494">
    <property type="entry name" value="FAD_binding_3"/>
    <property type="match status" value="1"/>
</dbReference>
<dbReference type="AlphaFoldDB" id="A0A2P6NGD7"/>
<evidence type="ECO:0000256" key="4">
    <source>
        <dbReference type="SAM" id="Phobius"/>
    </source>
</evidence>
<evidence type="ECO:0000313" key="6">
    <source>
        <dbReference type="EMBL" id="PRP83027.1"/>
    </source>
</evidence>
<dbReference type="InterPro" id="IPR036188">
    <property type="entry name" value="FAD/NAD-bd_sf"/>
</dbReference>
<keyword evidence="7" id="KW-1185">Reference proteome</keyword>
<dbReference type="EMBL" id="MDYQ01000091">
    <property type="protein sequence ID" value="PRP83027.1"/>
    <property type="molecule type" value="Genomic_DNA"/>
</dbReference>
<proteinExistence type="predicted"/>
<sequence length="385" mass="42689">MSNLPSTADVLIVGAGPAGLTAACCLLLRGIRPVIIEMAAGPHEMSKACAIQGATMDAFQYIGLHQPLSREGQRLLFRTEFDEIPTDFKGVLLIPQNKVEAALRQKLAELGGTIHYNQQLVSIDKRGDIEAHTESGHSIRAKFIIGADGKNSTVRSMANIHLEVQVKGHTGQLADITLKHPIDSSKGMFWCFSPEGARGCIPLSNRQVRVVRTGRHIKKGDEKDEGYWREQLSKISGYNLEMQELGWNSFFFVSEQLVDRYNSGNILLAGDAAHAHSPMGGQGLNLGVRDAYFLADVLSDILQDKQSTSALDHYSSQRKTRAKKVVGNVSRFSKMVDLPWWMYWLPVLILFVMGWVPGLAKRSAVAACGYELEDMKEVKRRKRRG</sequence>